<protein>
    <submittedName>
        <fullName evidence="1">Snrna-activating protein complex subunit 4-like</fullName>
    </submittedName>
</protein>
<accession>A0A8H4A2D7</accession>
<name>A0A8H4A2D7_GIGMA</name>
<evidence type="ECO:0000313" key="2">
    <source>
        <dbReference type="Proteomes" id="UP000439903"/>
    </source>
</evidence>
<keyword evidence="2" id="KW-1185">Reference proteome</keyword>
<dbReference type="AlphaFoldDB" id="A0A8H4A2D7"/>
<proteinExistence type="predicted"/>
<comment type="caution">
    <text evidence="1">The sequence shown here is derived from an EMBL/GenBank/DDBJ whole genome shotgun (WGS) entry which is preliminary data.</text>
</comment>
<gene>
    <name evidence="1" type="ORF">F8M41_011596</name>
</gene>
<reference evidence="1 2" key="1">
    <citation type="journal article" date="2019" name="Environ. Microbiol.">
        <title>At the nexus of three kingdoms: the genome of the mycorrhizal fungus Gigaspora margarita provides insights into plant, endobacterial and fungal interactions.</title>
        <authorList>
            <person name="Venice F."/>
            <person name="Ghignone S."/>
            <person name="Salvioli di Fossalunga A."/>
            <person name="Amselem J."/>
            <person name="Novero M."/>
            <person name="Xianan X."/>
            <person name="Sedzielewska Toro K."/>
            <person name="Morin E."/>
            <person name="Lipzen A."/>
            <person name="Grigoriev I.V."/>
            <person name="Henrissat B."/>
            <person name="Martin F.M."/>
            <person name="Bonfante P."/>
        </authorList>
    </citation>
    <scope>NUCLEOTIDE SEQUENCE [LARGE SCALE GENOMIC DNA]</scope>
    <source>
        <strain evidence="1 2">BEG34</strain>
    </source>
</reference>
<organism evidence="1 2">
    <name type="scientific">Gigaspora margarita</name>
    <dbReference type="NCBI Taxonomy" id="4874"/>
    <lineage>
        <taxon>Eukaryota</taxon>
        <taxon>Fungi</taxon>
        <taxon>Fungi incertae sedis</taxon>
        <taxon>Mucoromycota</taxon>
        <taxon>Glomeromycotina</taxon>
        <taxon>Glomeromycetes</taxon>
        <taxon>Diversisporales</taxon>
        <taxon>Gigasporaceae</taxon>
        <taxon>Gigaspora</taxon>
    </lineage>
</organism>
<dbReference type="EMBL" id="WTPW01002376">
    <property type="protein sequence ID" value="KAF0384500.1"/>
    <property type="molecule type" value="Genomic_DNA"/>
</dbReference>
<dbReference type="OrthoDB" id="2405530at2759"/>
<evidence type="ECO:0000313" key="1">
    <source>
        <dbReference type="EMBL" id="KAF0384500.1"/>
    </source>
</evidence>
<sequence>MASKTKELTEPKGKNKKRCDGCGRPEYAVMCSGPIQGLADSELEKWLKSETNIPFAHFVKKVHEGFAFIHFNSHFDASAFFQTYKGVMDCFIEKKGKFEVRISETFYFGTETKVVYLDFQTPLNKRQRTTVGDDQPVVASSSRNSSFFEISAENNQNENQFVVPRNIDPEQNRCISIGSTPVQDVSVNETQFEAPCNIGSKQNRCISISSISKQDDSAPFDIYNNTRNVNETQSKAPYDINSEQGYAPFAIYNDIQNGYINIIVFTPSITSKKDLEIIHSGDYEITIMARLQTIGVLGFVFINNLPNRLEVKVTLPNRIDEDCKAKVTINNGVTLISLKSKNSKRRIMIE</sequence>
<dbReference type="Proteomes" id="UP000439903">
    <property type="component" value="Unassembled WGS sequence"/>
</dbReference>